<gene>
    <name evidence="2" type="ORF">BD289DRAFT_49476</name>
</gene>
<accession>A0A2T3AIM9</accession>
<dbReference type="Proteomes" id="UP000241462">
    <property type="component" value="Unassembled WGS sequence"/>
</dbReference>
<evidence type="ECO:0000256" key="1">
    <source>
        <dbReference type="SAM" id="MobiDB-lite"/>
    </source>
</evidence>
<evidence type="ECO:0000313" key="3">
    <source>
        <dbReference type="Proteomes" id="UP000241462"/>
    </source>
</evidence>
<keyword evidence="3" id="KW-1185">Reference proteome</keyword>
<feature type="region of interest" description="Disordered" evidence="1">
    <location>
        <begin position="94"/>
        <end position="185"/>
    </location>
</feature>
<feature type="compositionally biased region" description="Polar residues" evidence="1">
    <location>
        <begin position="121"/>
        <end position="136"/>
    </location>
</feature>
<name>A0A2T3AIM9_9PEZI</name>
<dbReference type="AlphaFoldDB" id="A0A2T3AIM9"/>
<feature type="compositionally biased region" description="Acidic residues" evidence="1">
    <location>
        <begin position="111"/>
        <end position="120"/>
    </location>
</feature>
<dbReference type="EMBL" id="KZ678385">
    <property type="protein sequence ID" value="PSR99294.1"/>
    <property type="molecule type" value="Genomic_DNA"/>
</dbReference>
<proteinExistence type="predicted"/>
<dbReference type="InParanoid" id="A0A2T3AIM9"/>
<protein>
    <submittedName>
        <fullName evidence="2">Uncharacterized protein</fullName>
    </submittedName>
</protein>
<reference evidence="2 3" key="1">
    <citation type="journal article" date="2018" name="Mycol. Prog.">
        <title>Coniella lustricola, a new species from submerged detritus.</title>
        <authorList>
            <person name="Raudabaugh D.B."/>
            <person name="Iturriaga T."/>
            <person name="Carver A."/>
            <person name="Mondo S."/>
            <person name="Pangilinan J."/>
            <person name="Lipzen A."/>
            <person name="He G."/>
            <person name="Amirebrahimi M."/>
            <person name="Grigoriev I.V."/>
            <person name="Miller A.N."/>
        </authorList>
    </citation>
    <scope>NUCLEOTIDE SEQUENCE [LARGE SCALE GENOMIC DNA]</scope>
    <source>
        <strain evidence="2 3">B22-T-1</strain>
    </source>
</reference>
<organism evidence="2 3">
    <name type="scientific">Coniella lustricola</name>
    <dbReference type="NCBI Taxonomy" id="2025994"/>
    <lineage>
        <taxon>Eukaryota</taxon>
        <taxon>Fungi</taxon>
        <taxon>Dikarya</taxon>
        <taxon>Ascomycota</taxon>
        <taxon>Pezizomycotina</taxon>
        <taxon>Sordariomycetes</taxon>
        <taxon>Sordariomycetidae</taxon>
        <taxon>Diaporthales</taxon>
        <taxon>Schizoparmaceae</taxon>
        <taxon>Coniella</taxon>
    </lineage>
</organism>
<sequence length="483" mass="54552">MRDETIFRHDETISDLNRELRFKEAERASLVENFCAEMSNRNSEITILKEEKWTLMGRVAELEQVIAKMELEWKMVCHLQGHDQNTIKTISDDEVQTDEAQADSDAAPPDGEQDPDETFINEESQSNPTSLGSSSPMMEERAGSSVGGMGSESPFTIPDSVFSSGHCRSRLSEGGGPGAAHHDRSMKDCQTMASRISLLAKERIMVEQDLAMTQRKLVTTEMRNSELQARVTVQEALIRKLSTLASVPTHAGSQPPAPSQPASSSVWAPDLPVLTYAKPYSVWSDRVKTCFVYYGLYDFVQRDIPAPVDESERQFWKRERVRAAILLKSAVDDHILEDVLYLCGKCDVSSSPNHPSSTSANFLMENPHRLFKIICTLRRTIPSSPTDINWVDRIHSSDYDGIESFAALVLCIDRRYNAMFGATPDHYDALLPKIQDSITRRFPDLKKTDLALDLSDMFHKKKWQLSVWMAKLLKRRQAMPDML</sequence>
<evidence type="ECO:0000313" key="2">
    <source>
        <dbReference type="EMBL" id="PSR99294.1"/>
    </source>
</evidence>
<dbReference type="OrthoDB" id="5244235at2759"/>